<dbReference type="PROSITE" id="PS51450">
    <property type="entry name" value="LRR"/>
    <property type="match status" value="1"/>
</dbReference>
<dbReference type="InterPro" id="IPR032675">
    <property type="entry name" value="LRR_dom_sf"/>
</dbReference>
<keyword evidence="1" id="KW-0433">Leucine-rich repeat</keyword>
<evidence type="ECO:0000256" key="2">
    <source>
        <dbReference type="ARBA" id="ARBA00022737"/>
    </source>
</evidence>
<comment type="caution">
    <text evidence="4">The sequence shown here is derived from an EMBL/GenBank/DDBJ whole genome shotgun (WGS) entry which is preliminary data.</text>
</comment>
<evidence type="ECO:0000256" key="3">
    <source>
        <dbReference type="SAM" id="MobiDB-lite"/>
    </source>
</evidence>
<accession>A0AAV9I614</accession>
<dbReference type="InterPro" id="IPR003591">
    <property type="entry name" value="Leu-rich_rpt_typical-subtyp"/>
</dbReference>
<dbReference type="SUPFAM" id="SSF52075">
    <property type="entry name" value="Outer arm dynein light chain 1"/>
    <property type="match status" value="1"/>
</dbReference>
<proteinExistence type="predicted"/>
<dbReference type="GO" id="GO:0005737">
    <property type="term" value="C:cytoplasm"/>
    <property type="evidence" value="ECO:0007669"/>
    <property type="project" value="TreeGrafter"/>
</dbReference>
<dbReference type="EMBL" id="JANCYU010000010">
    <property type="protein sequence ID" value="KAK4523003.1"/>
    <property type="molecule type" value="Genomic_DNA"/>
</dbReference>
<feature type="region of interest" description="Disordered" evidence="3">
    <location>
        <begin position="91"/>
        <end position="135"/>
    </location>
</feature>
<feature type="compositionally biased region" description="Low complexity" evidence="3">
    <location>
        <begin position="102"/>
        <end position="129"/>
    </location>
</feature>
<name>A0AAV9I614_9RHOD</name>
<dbReference type="InterPro" id="IPR050216">
    <property type="entry name" value="LRR_domain-containing"/>
</dbReference>
<sequence>MLRATKGQSANGRVGSQSQKLSRKRPKHIDNRQLVFVPVDSPYEVCKQGDSFVATSLYVKENESLSATPSERDDSSVVALVDSPSVSRKQRSAVVLSKEECSSSTTDSTQLQSSNEETQDSQSRQDTTQNGLSFQMDSSSKRIQCAKSTQVFLEAGIAQLENSVCRREGVANMGFLQLTCIDLDTLLTYLWKMACPCFCFHLQGNRLSSLPDSIKLFSEHITHLYLQDNKLQVFPSTLCCLKNLKVLDLSRNCLESVPEEIINLQNLVILDISHNNIEYLPTSVWRMPLLKTIHYSGNPKMNHE</sequence>
<evidence type="ECO:0000313" key="5">
    <source>
        <dbReference type="Proteomes" id="UP001300502"/>
    </source>
</evidence>
<organism evidence="4 5">
    <name type="scientific">Galdieria yellowstonensis</name>
    <dbReference type="NCBI Taxonomy" id="3028027"/>
    <lineage>
        <taxon>Eukaryota</taxon>
        <taxon>Rhodophyta</taxon>
        <taxon>Bangiophyceae</taxon>
        <taxon>Galdieriales</taxon>
        <taxon>Galdieriaceae</taxon>
        <taxon>Galdieria</taxon>
    </lineage>
</organism>
<reference evidence="4 5" key="1">
    <citation type="submission" date="2022-07" db="EMBL/GenBank/DDBJ databases">
        <title>Genome-wide signatures of adaptation to extreme environments.</title>
        <authorList>
            <person name="Cho C.H."/>
            <person name="Yoon H.S."/>
        </authorList>
    </citation>
    <scope>NUCLEOTIDE SEQUENCE [LARGE SCALE GENOMIC DNA]</scope>
    <source>
        <strain evidence="4 5">108.79 E11</strain>
    </source>
</reference>
<protein>
    <submittedName>
        <fullName evidence="4">Uncharacterized protein</fullName>
    </submittedName>
</protein>
<dbReference type="SMART" id="SM00369">
    <property type="entry name" value="LRR_TYP"/>
    <property type="match status" value="2"/>
</dbReference>
<dbReference type="PANTHER" id="PTHR48051">
    <property type="match status" value="1"/>
</dbReference>
<evidence type="ECO:0000256" key="1">
    <source>
        <dbReference type="ARBA" id="ARBA00022614"/>
    </source>
</evidence>
<keyword evidence="2" id="KW-0677">Repeat</keyword>
<dbReference type="Pfam" id="PF13855">
    <property type="entry name" value="LRR_8"/>
    <property type="match status" value="1"/>
</dbReference>
<feature type="region of interest" description="Disordered" evidence="3">
    <location>
        <begin position="64"/>
        <end position="83"/>
    </location>
</feature>
<feature type="compositionally biased region" description="Polar residues" evidence="3">
    <location>
        <begin position="1"/>
        <end position="20"/>
    </location>
</feature>
<dbReference type="AlphaFoldDB" id="A0AAV9I614"/>
<gene>
    <name evidence="4" type="ORF">GAYE_PCTG33G0893</name>
</gene>
<dbReference type="Proteomes" id="UP001300502">
    <property type="component" value="Unassembled WGS sequence"/>
</dbReference>
<dbReference type="InterPro" id="IPR001611">
    <property type="entry name" value="Leu-rich_rpt"/>
</dbReference>
<dbReference type="PANTHER" id="PTHR48051:SF46">
    <property type="entry name" value="LEUCINE RICH REPEAT-CONTAINING DOMAIN PROTEIN"/>
    <property type="match status" value="1"/>
</dbReference>
<feature type="region of interest" description="Disordered" evidence="3">
    <location>
        <begin position="1"/>
        <end position="29"/>
    </location>
</feature>
<keyword evidence="5" id="KW-1185">Reference proteome</keyword>
<dbReference type="Gene3D" id="3.80.10.10">
    <property type="entry name" value="Ribonuclease Inhibitor"/>
    <property type="match status" value="1"/>
</dbReference>
<evidence type="ECO:0000313" key="4">
    <source>
        <dbReference type="EMBL" id="KAK4523003.1"/>
    </source>
</evidence>